<dbReference type="Proteomes" id="UP001628179">
    <property type="component" value="Unassembled WGS sequence"/>
</dbReference>
<dbReference type="EMBL" id="BAAFSV010000004">
    <property type="protein sequence ID" value="GAB1317448.1"/>
    <property type="molecule type" value="Genomic_DNA"/>
</dbReference>
<keyword evidence="4 6" id="KW-0378">Hydrolase</keyword>
<keyword evidence="5" id="KW-1015">Disulfide bond</keyword>
<dbReference type="RefSeq" id="XP_070919179.1">
    <property type="nucleotide sequence ID" value="XM_071063078.1"/>
</dbReference>
<evidence type="ECO:0000256" key="4">
    <source>
        <dbReference type="ARBA" id="ARBA00022801"/>
    </source>
</evidence>
<evidence type="ECO:0000256" key="2">
    <source>
        <dbReference type="ARBA" id="ARBA00004922"/>
    </source>
</evidence>
<dbReference type="GeneID" id="98178401"/>
<organism evidence="8 9">
    <name type="scientific">Madurella fahalii</name>
    <dbReference type="NCBI Taxonomy" id="1157608"/>
    <lineage>
        <taxon>Eukaryota</taxon>
        <taxon>Fungi</taxon>
        <taxon>Dikarya</taxon>
        <taxon>Ascomycota</taxon>
        <taxon>Pezizomycotina</taxon>
        <taxon>Sordariomycetes</taxon>
        <taxon>Sordariomycetidae</taxon>
        <taxon>Sordariales</taxon>
        <taxon>Sordariales incertae sedis</taxon>
        <taxon>Madurella</taxon>
    </lineage>
</organism>
<evidence type="ECO:0000256" key="1">
    <source>
        <dbReference type="ARBA" id="ARBA00001913"/>
    </source>
</evidence>
<evidence type="ECO:0000256" key="3">
    <source>
        <dbReference type="ARBA" id="ARBA00007658"/>
    </source>
</evidence>
<dbReference type="InterPro" id="IPR036026">
    <property type="entry name" value="Seven-hairpin_glycosidases"/>
</dbReference>
<keyword evidence="6" id="KW-0326">Glycosidase</keyword>
<feature type="region of interest" description="Disordered" evidence="7">
    <location>
        <begin position="194"/>
        <end position="215"/>
    </location>
</feature>
<dbReference type="Pfam" id="PF01532">
    <property type="entry name" value="Glyco_hydro_47"/>
    <property type="match status" value="1"/>
</dbReference>
<evidence type="ECO:0000256" key="7">
    <source>
        <dbReference type="SAM" id="MobiDB-lite"/>
    </source>
</evidence>
<proteinExistence type="inferred from homology"/>
<comment type="similarity">
    <text evidence="3 6">Belongs to the glycosyl hydrolase 47 family.</text>
</comment>
<keyword evidence="9" id="KW-1185">Reference proteome</keyword>
<dbReference type="PANTHER" id="PTHR11742">
    <property type="entry name" value="MANNOSYL-OLIGOSACCHARIDE ALPHA-1,2-MANNOSIDASE-RELATED"/>
    <property type="match status" value="1"/>
</dbReference>
<dbReference type="Gene3D" id="1.50.10.10">
    <property type="match status" value="1"/>
</dbReference>
<name>A0ABQ0GI64_9PEZI</name>
<comment type="caution">
    <text evidence="8">The sequence shown here is derived from an EMBL/GenBank/DDBJ whole genome shotgun (WGS) entry which is preliminary data.</text>
</comment>
<gene>
    <name evidence="8" type="ORF">MFIFM68171_07658</name>
</gene>
<comment type="pathway">
    <text evidence="2">Protein modification; protein glycosylation.</text>
</comment>
<comment type="cofactor">
    <cofactor evidence="1">
        <name>Ca(2+)</name>
        <dbReference type="ChEBI" id="CHEBI:29108"/>
    </cofactor>
</comment>
<protein>
    <recommendedName>
        <fullName evidence="6">alpha-1,2-Mannosidase</fullName>
        <ecNumber evidence="6">3.2.1.-</ecNumber>
    </recommendedName>
</protein>
<sequence>MSQRRNNRRILISITVLAALLYYYLNPGSLFQHEPVNRNLESVRLAHHMNANSHHTSTLKSASSFDWSTLPLRHPPPPPVRRLPLSRPVSLPPVQHLFPQPEPPSAAKTREARRQQVRAVFGRAWSSYRRYAWGHDALQPLSAAPKADSFAGGGRWATTLVDALDTLWIMGLRREFDEAVAAVARIDFGAAAATPAANDGDGEGDDNGNGNGNGNNPRINMFEVNIRLLGGLLGAYDLSGRQVLLAKAIELGELLYRGFDTANRMPVDFLALGDVRYGGTAAGEEWAGLVPEPSVVSASPGTLGLEMTRLAQITGDAKFFDAVERVMEVFEKGQGETRIPGLWPVYVSMEAMDVVNGTAFGIAGGADSLYEYLPKMYALLGGVEVRYDGMSRAWMEAANKTLLFRPMLPDEEDVLMVGAANALDADPSVVDEYEIELNPESEHLGCFVGGVYALAGKLFRRPEWVDDLGAKLTKGCVYAYKSMPTGVMPERYNMVPCKSRSKCAWDEALFDREKNKQPEWAPHLPKGFTTAKDPRYLLRPEAIESVFIMYRVTGRQEYQEAAWDMFLAISNATATPYANAAVLDVTKAEYPLPQEDYMESFWLAETLKYFYLIFSPPDLISLDEYVLNTEAHPFRRPKSTKTSLRS</sequence>
<evidence type="ECO:0000256" key="5">
    <source>
        <dbReference type="ARBA" id="ARBA00023157"/>
    </source>
</evidence>
<evidence type="ECO:0000313" key="9">
    <source>
        <dbReference type="Proteomes" id="UP001628179"/>
    </source>
</evidence>
<dbReference type="InterPro" id="IPR012341">
    <property type="entry name" value="6hp_glycosidase-like_sf"/>
</dbReference>
<accession>A0ABQ0GI64</accession>
<evidence type="ECO:0000313" key="8">
    <source>
        <dbReference type="EMBL" id="GAB1317448.1"/>
    </source>
</evidence>
<reference evidence="8 9" key="1">
    <citation type="submission" date="2024-09" db="EMBL/GenBank/DDBJ databases">
        <title>Itraconazole resistance in Madurella fahalii resulting from another homologue of gene encoding cytochrome P450 14-alpha sterol demethylase (CYP51).</title>
        <authorList>
            <person name="Yoshioka I."/>
            <person name="Fahal A.H."/>
            <person name="Kaneko S."/>
            <person name="Yaguchi T."/>
        </authorList>
    </citation>
    <scope>NUCLEOTIDE SEQUENCE [LARGE SCALE GENOMIC DNA]</scope>
    <source>
        <strain evidence="8 9">IFM 68171</strain>
    </source>
</reference>
<dbReference type="InterPro" id="IPR001382">
    <property type="entry name" value="Glyco_hydro_47"/>
</dbReference>
<evidence type="ECO:0000256" key="6">
    <source>
        <dbReference type="RuleBase" id="RU361193"/>
    </source>
</evidence>
<dbReference type="InterPro" id="IPR050749">
    <property type="entry name" value="Glycosyl_Hydrolase_47"/>
</dbReference>
<dbReference type="PANTHER" id="PTHR11742:SF29">
    <property type="entry name" value="ALPHA-1,2-MANNOSIDASE"/>
    <property type="match status" value="1"/>
</dbReference>
<dbReference type="SUPFAM" id="SSF48225">
    <property type="entry name" value="Seven-hairpin glycosidases"/>
    <property type="match status" value="1"/>
</dbReference>
<dbReference type="EC" id="3.2.1.-" evidence="6"/>
<dbReference type="PRINTS" id="PR00747">
    <property type="entry name" value="GLYHDRLASE47"/>
</dbReference>